<accession>A0ABQ0PYX5</accession>
<evidence type="ECO:0000313" key="1">
    <source>
        <dbReference type="EMBL" id="GBQ85005.1"/>
    </source>
</evidence>
<reference evidence="1" key="1">
    <citation type="submission" date="2013-04" db="EMBL/GenBank/DDBJ databases">
        <title>The genome sequencing project of 58 acetic acid bacteria.</title>
        <authorList>
            <person name="Okamoto-Kainuma A."/>
            <person name="Ishikawa M."/>
            <person name="Umino S."/>
            <person name="Koizumi Y."/>
            <person name="Shiwa Y."/>
            <person name="Yoshikawa H."/>
            <person name="Matsutani M."/>
            <person name="Matsushita K."/>
        </authorList>
    </citation>
    <scope>NUCLEOTIDE SEQUENCE</scope>
    <source>
        <strain evidence="1">DSM 14337</strain>
    </source>
</reference>
<dbReference type="InterPro" id="IPR029063">
    <property type="entry name" value="SAM-dependent_MTases_sf"/>
</dbReference>
<dbReference type="RefSeq" id="WP_061505551.1">
    <property type="nucleotide sequence ID" value="NZ_BAPF01000050.1"/>
</dbReference>
<organism evidence="1 2">
    <name type="scientific">Acetobacter malorum DSM 14337</name>
    <dbReference type="NCBI Taxonomy" id="1307910"/>
    <lineage>
        <taxon>Bacteria</taxon>
        <taxon>Pseudomonadati</taxon>
        <taxon>Pseudomonadota</taxon>
        <taxon>Alphaproteobacteria</taxon>
        <taxon>Acetobacterales</taxon>
        <taxon>Acetobacteraceae</taxon>
        <taxon>Acetobacter</taxon>
    </lineage>
</organism>
<dbReference type="EMBL" id="BAPF01000050">
    <property type="protein sequence ID" value="GBQ85005.1"/>
    <property type="molecule type" value="Genomic_DNA"/>
</dbReference>
<name>A0ABQ0PYX5_9PROT</name>
<protein>
    <recommendedName>
        <fullName evidence="3">Methyltransferase</fullName>
    </recommendedName>
</protein>
<gene>
    <name evidence="1" type="ORF">AA14337_2969</name>
</gene>
<proteinExistence type="predicted"/>
<comment type="caution">
    <text evidence="1">The sequence shown here is derived from an EMBL/GenBank/DDBJ whole genome shotgun (WGS) entry which is preliminary data.</text>
</comment>
<keyword evidence="2" id="KW-1185">Reference proteome</keyword>
<evidence type="ECO:0008006" key="3">
    <source>
        <dbReference type="Google" id="ProtNLM"/>
    </source>
</evidence>
<dbReference type="Proteomes" id="UP001065047">
    <property type="component" value="Unassembled WGS sequence"/>
</dbReference>
<evidence type="ECO:0000313" key="2">
    <source>
        <dbReference type="Proteomes" id="UP001065047"/>
    </source>
</evidence>
<sequence>MTPTHYGNFTENFVRELASVIGDRRVLEVYAGNGYLASLLSERGVDIIATSLLASHDGHDLGMFHDVEEIEASDAVLSYASQSDILLMSWPTTSPNAFMCASLWACLFPEKPIFFIGEMPNPAMGPFGGLPGCASDAFFDAIQAQEPLPGYEPRNILDRAVSITSFIPRSQNS</sequence>
<dbReference type="SUPFAM" id="SSF53335">
    <property type="entry name" value="S-adenosyl-L-methionine-dependent methyltransferases"/>
    <property type="match status" value="1"/>
</dbReference>
<dbReference type="GeneID" id="29556878"/>